<dbReference type="Pfam" id="PF13649">
    <property type="entry name" value="Methyltransf_25"/>
    <property type="match status" value="1"/>
</dbReference>
<dbReference type="AlphaFoldDB" id="A0AA39T8D7"/>
<evidence type="ECO:0000313" key="2">
    <source>
        <dbReference type="EMBL" id="KAK0471506.1"/>
    </source>
</evidence>
<keyword evidence="2" id="KW-0489">Methyltransferase</keyword>
<dbReference type="GO" id="GO:0008168">
    <property type="term" value="F:methyltransferase activity"/>
    <property type="evidence" value="ECO:0007669"/>
    <property type="project" value="UniProtKB-KW"/>
</dbReference>
<dbReference type="InterPro" id="IPR029063">
    <property type="entry name" value="SAM-dependent_MTases_sf"/>
</dbReference>
<evidence type="ECO:0000313" key="3">
    <source>
        <dbReference type="Proteomes" id="UP001175227"/>
    </source>
</evidence>
<reference evidence="2" key="1">
    <citation type="submission" date="2023-06" db="EMBL/GenBank/DDBJ databases">
        <authorList>
            <consortium name="Lawrence Berkeley National Laboratory"/>
            <person name="Ahrendt S."/>
            <person name="Sahu N."/>
            <person name="Indic B."/>
            <person name="Wong-Bajracharya J."/>
            <person name="Merenyi Z."/>
            <person name="Ke H.-M."/>
            <person name="Monk M."/>
            <person name="Kocsube S."/>
            <person name="Drula E."/>
            <person name="Lipzen A."/>
            <person name="Balint B."/>
            <person name="Henrissat B."/>
            <person name="Andreopoulos B."/>
            <person name="Martin F.M."/>
            <person name="Harder C.B."/>
            <person name="Rigling D."/>
            <person name="Ford K.L."/>
            <person name="Foster G.D."/>
            <person name="Pangilinan J."/>
            <person name="Papanicolaou A."/>
            <person name="Barry K."/>
            <person name="LaButti K."/>
            <person name="Viragh M."/>
            <person name="Koriabine M."/>
            <person name="Yan M."/>
            <person name="Riley R."/>
            <person name="Champramary S."/>
            <person name="Plett K.L."/>
            <person name="Tsai I.J."/>
            <person name="Slot J."/>
            <person name="Sipos G."/>
            <person name="Plett J."/>
            <person name="Nagy L.G."/>
            <person name="Grigoriev I.V."/>
        </authorList>
    </citation>
    <scope>NUCLEOTIDE SEQUENCE</scope>
    <source>
        <strain evidence="2">ICMP 16352</strain>
    </source>
</reference>
<dbReference type="EMBL" id="JAUEPR010000050">
    <property type="protein sequence ID" value="KAK0471506.1"/>
    <property type="molecule type" value="Genomic_DNA"/>
</dbReference>
<dbReference type="GO" id="GO:0032259">
    <property type="term" value="P:methylation"/>
    <property type="evidence" value="ECO:0007669"/>
    <property type="project" value="UniProtKB-KW"/>
</dbReference>
<gene>
    <name evidence="2" type="ORF">IW261DRAFT_1344475</name>
</gene>
<keyword evidence="2" id="KW-0808">Transferase</keyword>
<keyword evidence="3" id="KW-1185">Reference proteome</keyword>
<name>A0AA39T8D7_9AGAR</name>
<sequence length="258" mass="28032">MHRFAILSKLDIPKGSKVLELGCGQGDCTAVLAELVGPNGRVTAVDPGSLDYGSPYTLGQAQSNISSSVLGPRITWKQADPIEFLKTDDGEYDIAVLVLCTWYFASPKVLGDMLLTLAKSKVNKVCIAEWSLSSAQAQSHILATFAQAALQYHNPSSTSNIRTLFSPAVLEASAIEVGLKLQSSSILVPAENVLDGLWEVQMVLDAKFIKEMDAFVKDDKQKVLIKSMRDAVQASYEQAGERNKIRSMDVWCATFSKA</sequence>
<proteinExistence type="predicted"/>
<accession>A0AA39T8D7</accession>
<feature type="domain" description="Methyltransferase" evidence="1">
    <location>
        <begin position="18"/>
        <end position="107"/>
    </location>
</feature>
<dbReference type="Proteomes" id="UP001175227">
    <property type="component" value="Unassembled WGS sequence"/>
</dbReference>
<dbReference type="SUPFAM" id="SSF53335">
    <property type="entry name" value="S-adenosyl-L-methionine-dependent methyltransferases"/>
    <property type="match status" value="1"/>
</dbReference>
<organism evidence="2 3">
    <name type="scientific">Armillaria novae-zelandiae</name>
    <dbReference type="NCBI Taxonomy" id="153914"/>
    <lineage>
        <taxon>Eukaryota</taxon>
        <taxon>Fungi</taxon>
        <taxon>Dikarya</taxon>
        <taxon>Basidiomycota</taxon>
        <taxon>Agaricomycotina</taxon>
        <taxon>Agaricomycetes</taxon>
        <taxon>Agaricomycetidae</taxon>
        <taxon>Agaricales</taxon>
        <taxon>Marasmiineae</taxon>
        <taxon>Physalacriaceae</taxon>
        <taxon>Armillaria</taxon>
    </lineage>
</organism>
<dbReference type="CDD" id="cd02440">
    <property type="entry name" value="AdoMet_MTases"/>
    <property type="match status" value="1"/>
</dbReference>
<dbReference type="InterPro" id="IPR041698">
    <property type="entry name" value="Methyltransf_25"/>
</dbReference>
<protein>
    <submittedName>
        <fullName evidence="2">S-adenosyl-L-methionine-dependent methyltransferase</fullName>
    </submittedName>
</protein>
<dbReference type="Gene3D" id="3.40.50.150">
    <property type="entry name" value="Vaccinia Virus protein VP39"/>
    <property type="match status" value="1"/>
</dbReference>
<comment type="caution">
    <text evidence="2">The sequence shown here is derived from an EMBL/GenBank/DDBJ whole genome shotgun (WGS) entry which is preliminary data.</text>
</comment>
<evidence type="ECO:0000259" key="1">
    <source>
        <dbReference type="Pfam" id="PF13649"/>
    </source>
</evidence>